<dbReference type="InterPro" id="IPR039032">
    <property type="entry name" value="Rim-like"/>
</dbReference>
<keyword evidence="1" id="KW-0770">Synapse</keyword>
<dbReference type="InterPro" id="IPR000008">
    <property type="entry name" value="C2_dom"/>
</dbReference>
<dbReference type="GO" id="GO:0048791">
    <property type="term" value="P:calcium ion-regulated exocytosis of neurotransmitter"/>
    <property type="evidence" value="ECO:0007669"/>
    <property type="project" value="TreeGrafter"/>
</dbReference>
<feature type="compositionally biased region" description="Polar residues" evidence="3">
    <location>
        <begin position="916"/>
        <end position="928"/>
    </location>
</feature>
<evidence type="ECO:0000256" key="1">
    <source>
        <dbReference type="ARBA" id="ARBA00023018"/>
    </source>
</evidence>
<dbReference type="GO" id="GO:0042734">
    <property type="term" value="C:presynaptic membrane"/>
    <property type="evidence" value="ECO:0007669"/>
    <property type="project" value="TreeGrafter"/>
</dbReference>
<dbReference type="PANTHER" id="PTHR12157:SF21">
    <property type="entry name" value="RAB3 INTERACTING MOLECULE, ISOFORM F"/>
    <property type="match status" value="1"/>
</dbReference>
<dbReference type="EMBL" id="CAJNOQ010000033">
    <property type="protein sequence ID" value="CAF0744114.1"/>
    <property type="molecule type" value="Genomic_DNA"/>
</dbReference>
<dbReference type="GO" id="GO:0042391">
    <property type="term" value="P:regulation of membrane potential"/>
    <property type="evidence" value="ECO:0007669"/>
    <property type="project" value="TreeGrafter"/>
</dbReference>
<dbReference type="GO" id="GO:0044325">
    <property type="term" value="F:transmembrane transporter binding"/>
    <property type="evidence" value="ECO:0007669"/>
    <property type="project" value="TreeGrafter"/>
</dbReference>
<feature type="compositionally biased region" description="Basic and acidic residues" evidence="3">
    <location>
        <begin position="489"/>
        <end position="500"/>
    </location>
</feature>
<feature type="region of interest" description="Disordered" evidence="3">
    <location>
        <begin position="796"/>
        <end position="843"/>
    </location>
</feature>
<dbReference type="GO" id="GO:0048167">
    <property type="term" value="P:regulation of synaptic plasticity"/>
    <property type="evidence" value="ECO:0007669"/>
    <property type="project" value="TreeGrafter"/>
</dbReference>
<dbReference type="SUPFAM" id="SSF49562">
    <property type="entry name" value="C2 domain (Calcium/lipid-binding domain, CaLB)"/>
    <property type="match status" value="2"/>
</dbReference>
<dbReference type="Proteomes" id="UP000663829">
    <property type="component" value="Unassembled WGS sequence"/>
</dbReference>
<comment type="caution">
    <text evidence="5">The sequence shown here is derived from an EMBL/GenBank/DDBJ whole genome shotgun (WGS) entry which is preliminary data.</text>
</comment>
<feature type="region of interest" description="Disordered" evidence="3">
    <location>
        <begin position="517"/>
        <end position="548"/>
    </location>
</feature>
<evidence type="ECO:0000313" key="6">
    <source>
        <dbReference type="EMBL" id="CAF3522743.1"/>
    </source>
</evidence>
<feature type="region of interest" description="Disordered" evidence="3">
    <location>
        <begin position="704"/>
        <end position="783"/>
    </location>
</feature>
<accession>A0A813P2L4</accession>
<dbReference type="GO" id="GO:0050806">
    <property type="term" value="P:positive regulation of synaptic transmission"/>
    <property type="evidence" value="ECO:0007669"/>
    <property type="project" value="TreeGrafter"/>
</dbReference>
<reference evidence="5" key="1">
    <citation type="submission" date="2021-02" db="EMBL/GenBank/DDBJ databases">
        <authorList>
            <person name="Nowell W R."/>
        </authorList>
    </citation>
    <scope>NUCLEOTIDE SEQUENCE</scope>
</reference>
<comment type="subcellular location">
    <subcellularLocation>
        <location evidence="2">Synapse</location>
    </subcellularLocation>
</comment>
<dbReference type="GO" id="GO:0031267">
    <property type="term" value="F:small GTPase binding"/>
    <property type="evidence" value="ECO:0007669"/>
    <property type="project" value="InterPro"/>
</dbReference>
<proteinExistence type="predicted"/>
<dbReference type="GO" id="GO:0048788">
    <property type="term" value="C:cytoskeleton of presynaptic active zone"/>
    <property type="evidence" value="ECO:0007669"/>
    <property type="project" value="TreeGrafter"/>
</dbReference>
<feature type="compositionally biased region" description="Basic and acidic residues" evidence="3">
    <location>
        <begin position="929"/>
        <end position="938"/>
    </location>
</feature>
<dbReference type="PROSITE" id="PS50004">
    <property type="entry name" value="C2"/>
    <property type="match status" value="2"/>
</dbReference>
<evidence type="ECO:0000313" key="5">
    <source>
        <dbReference type="EMBL" id="CAF0744114.1"/>
    </source>
</evidence>
<feature type="region of interest" description="Disordered" evidence="3">
    <location>
        <begin position="489"/>
        <end position="508"/>
    </location>
</feature>
<feature type="domain" description="C2" evidence="4">
    <location>
        <begin position="980"/>
        <end position="1098"/>
    </location>
</feature>
<feature type="compositionally biased region" description="Basic and acidic residues" evidence="3">
    <location>
        <begin position="710"/>
        <end position="727"/>
    </location>
</feature>
<dbReference type="EMBL" id="CAJOBC010000033">
    <property type="protein sequence ID" value="CAF3522743.1"/>
    <property type="molecule type" value="Genomic_DNA"/>
</dbReference>
<dbReference type="SMART" id="SM00239">
    <property type="entry name" value="C2"/>
    <property type="match status" value="2"/>
</dbReference>
<gene>
    <name evidence="5" type="ORF">GPM918_LOCUS441</name>
    <name evidence="6" type="ORF">SRO942_LOCUS442</name>
</gene>
<dbReference type="OrthoDB" id="420032at2759"/>
<feature type="compositionally biased region" description="Polar residues" evidence="3">
    <location>
        <begin position="517"/>
        <end position="539"/>
    </location>
</feature>
<dbReference type="InterPro" id="IPR035892">
    <property type="entry name" value="C2_domain_sf"/>
</dbReference>
<evidence type="ECO:0000259" key="4">
    <source>
        <dbReference type="PROSITE" id="PS50004"/>
    </source>
</evidence>
<feature type="region of interest" description="Disordered" evidence="3">
    <location>
        <begin position="908"/>
        <end position="938"/>
    </location>
</feature>
<dbReference type="Proteomes" id="UP000681722">
    <property type="component" value="Unassembled WGS sequence"/>
</dbReference>
<evidence type="ECO:0000256" key="2">
    <source>
        <dbReference type="ARBA" id="ARBA00034103"/>
    </source>
</evidence>
<organism evidence="5 7">
    <name type="scientific">Didymodactylos carnosus</name>
    <dbReference type="NCBI Taxonomy" id="1234261"/>
    <lineage>
        <taxon>Eukaryota</taxon>
        <taxon>Metazoa</taxon>
        <taxon>Spiralia</taxon>
        <taxon>Gnathifera</taxon>
        <taxon>Rotifera</taxon>
        <taxon>Eurotatoria</taxon>
        <taxon>Bdelloidea</taxon>
        <taxon>Philodinida</taxon>
        <taxon>Philodinidae</taxon>
        <taxon>Didymodactylos</taxon>
    </lineage>
</organism>
<dbReference type="Pfam" id="PF00168">
    <property type="entry name" value="C2"/>
    <property type="match status" value="2"/>
</dbReference>
<feature type="region of interest" description="Disordered" evidence="3">
    <location>
        <begin position="1121"/>
        <end position="1146"/>
    </location>
</feature>
<evidence type="ECO:0000313" key="7">
    <source>
        <dbReference type="Proteomes" id="UP000663829"/>
    </source>
</evidence>
<name>A0A813P2L4_9BILA</name>
<feature type="compositionally biased region" description="Polar residues" evidence="3">
    <location>
        <begin position="743"/>
        <end position="761"/>
    </location>
</feature>
<feature type="compositionally biased region" description="Polar residues" evidence="3">
    <location>
        <begin position="817"/>
        <end position="827"/>
    </location>
</feature>
<keyword evidence="7" id="KW-1185">Reference proteome</keyword>
<sequence>MTDNNSNNKIVIFQNVIINGDNNNLAQIHSLDQNGQLHIEQHQQSVKDRTSNLYRLWTNTPQKLVRNVRDLSQRLSNRSRQSQQKHNTMVFNDNPYQVNDQFHLQQSQFVSGGILQPSQRKNSSDSDLSLSKLDIAEEYSTPGDFIDNNSLNTSRQPSEITKNTLTDNNNVSFLTWPLNTCRQLYFRFQQPFPLGRRHRTKTNTTPTGSNIRLTQSSNYMKNQNHYLSGQRFSCYRTSDVNNTLFTHIAKKNTHRARLQLRFQYDSLHKELHISVHGAKDLLSSGDNSFGSLVCQLSLQGGSKERKCTKPRICSSEGCCMWNQRLRFFDVDDIETLSVNVLIIDVDKSNELVAEIPISLNKVNLNGSPEWYHFIPKSFMKHLQQHSIDQTTIVRSDSDISEFDTPRSTSKTQTILNVSTALSKAKTSNIEQSTIDSTSTSKKRQLPVIPLAAQQASRERVSQDILEKAKQLKLKLHLRELEENVNKDVNEPDMERRRSLMYDDNSNNTVAYPRQFSNSSINLPSNVRHPSTAQQQQMRAKSSDRSELAQQKRIMYEERLRRFDNEAKKFESVDQTKPIPEQITSQLQQYPANLPSVHPRRQQHEPERLSRSSSRPFQSSKSIESDVLPTTSQTLPYRNSKVFESMINLSRTTGKQPSSLAATTHTTTGLKDQTTSRLKIPIMRDKTSAAATEQLASFMIPSVSPTVKKSQRTDMERTKLKSSFDEKYRKTKKKEPGEYDSDASELSTASKISSVSMLSTQSERPHGSRKIGSSGTDFNQPNKLNEDEVRQMANTTMDSSGQTLFSSTMPPPTGTSTDNTKISSSSTPVDVLEKREKNDGTLSDSVLSTQPEIQKKRRPSMSSKALVILGLSKKSNSASTLGYGKRFGFQRSEEIGVQPHLRNKLLVRQTSKENETPAESQTPVQSTLARSHDRAQHHSLPHDMKLWSGTLKNPHEHQFCEFIEGLGLGQLVGRQVLASPCHGEIQIGLHDQHGMLEVEIIRARNLLQKPPYKTPPAPYAKVYLLDGKACVEKQRTRTTRRTLDPLIQQPLLFKENYRQKVLQISVWGDYGKLDRKVFMGVCQINLDDLNLSVHVLGWYKLFSANSLMSNYTVVQQKRKNSLSSNDSTYSFGSQSTIKSTKSLSSRL</sequence>
<dbReference type="Gene3D" id="2.60.40.150">
    <property type="entry name" value="C2 domain"/>
    <property type="match status" value="2"/>
</dbReference>
<feature type="region of interest" description="Disordered" evidence="3">
    <location>
        <begin position="595"/>
        <end position="631"/>
    </location>
</feature>
<protein>
    <recommendedName>
        <fullName evidence="4">C2 domain-containing protein</fullName>
    </recommendedName>
</protein>
<feature type="domain" description="C2" evidence="4">
    <location>
        <begin position="254"/>
        <end position="372"/>
    </location>
</feature>
<feature type="compositionally biased region" description="Polar residues" evidence="3">
    <location>
        <begin position="770"/>
        <end position="782"/>
    </location>
</feature>
<evidence type="ECO:0000256" key="3">
    <source>
        <dbReference type="SAM" id="MobiDB-lite"/>
    </source>
</evidence>
<feature type="compositionally biased region" description="Low complexity" evidence="3">
    <location>
        <begin position="610"/>
        <end position="621"/>
    </location>
</feature>
<dbReference type="PANTHER" id="PTHR12157">
    <property type="entry name" value="REGULATING SYNAPTIC MEMBRANE EXOCYTOSIS PROTEIN"/>
    <property type="match status" value="1"/>
</dbReference>
<dbReference type="AlphaFoldDB" id="A0A813P2L4"/>
<feature type="region of interest" description="Disordered" evidence="3">
    <location>
        <begin position="651"/>
        <end position="673"/>
    </location>
</feature>